<feature type="transmembrane region" description="Helical" evidence="2">
    <location>
        <begin position="42"/>
        <end position="62"/>
    </location>
</feature>
<evidence type="ECO:0000313" key="5">
    <source>
        <dbReference type="Proteomes" id="UP000286931"/>
    </source>
</evidence>
<reference evidence="4 5" key="1">
    <citation type="submission" date="2018-12" db="EMBL/GenBank/DDBJ databases">
        <title>Draft genome sequence of Embleya hyalina NBRC 13850T.</title>
        <authorList>
            <person name="Komaki H."/>
            <person name="Hosoyama A."/>
            <person name="Kimura A."/>
            <person name="Ichikawa N."/>
            <person name="Tamura T."/>
        </authorList>
    </citation>
    <scope>NUCLEOTIDE SEQUENCE [LARGE SCALE GENOMIC DNA]</scope>
    <source>
        <strain evidence="4 5">NBRC 13850</strain>
    </source>
</reference>
<feature type="transmembrane region" description="Helical" evidence="2">
    <location>
        <begin position="94"/>
        <end position="116"/>
    </location>
</feature>
<evidence type="ECO:0000259" key="3">
    <source>
        <dbReference type="Pfam" id="PF20177"/>
    </source>
</evidence>
<accession>A0A401Z3L2</accession>
<feature type="compositionally biased region" description="Basic residues" evidence="1">
    <location>
        <begin position="1"/>
        <end position="12"/>
    </location>
</feature>
<gene>
    <name evidence="4" type="ORF">EHYA_09198</name>
</gene>
<dbReference type="InterPro" id="IPR046672">
    <property type="entry name" value="DUF6542"/>
</dbReference>
<keyword evidence="2" id="KW-1133">Transmembrane helix</keyword>
<feature type="transmembrane region" description="Helical" evidence="2">
    <location>
        <begin position="68"/>
        <end position="87"/>
    </location>
</feature>
<dbReference type="Proteomes" id="UP000286931">
    <property type="component" value="Unassembled WGS sequence"/>
</dbReference>
<evidence type="ECO:0000313" key="4">
    <source>
        <dbReference type="EMBL" id="GCE01432.1"/>
    </source>
</evidence>
<keyword evidence="5" id="KW-1185">Reference proteome</keyword>
<dbReference type="EMBL" id="BIFH01000049">
    <property type="protein sequence ID" value="GCE01432.1"/>
    <property type="molecule type" value="Genomic_DNA"/>
</dbReference>
<comment type="caution">
    <text evidence="4">The sequence shown here is derived from an EMBL/GenBank/DDBJ whole genome shotgun (WGS) entry which is preliminary data.</text>
</comment>
<sequence length="168" mass="17279">MDRAAPPRRARPPRPAGQHPRPAPPRRPPGASGAYRPAHTGGLTAAGAAVFGLGGTLLGGLVDHLATDGLGVVFGLAFLISSVFVAWKVRAQDWIAAIIAPPIAFAVTVVLVSTLLGGDTHESYLTRVGLDLITALSFKAGLLWGGTALAAVVVLVKRRLIDRASNAA</sequence>
<name>A0A401Z3L2_9ACTN</name>
<organism evidence="4 5">
    <name type="scientific">Embleya hyalina</name>
    <dbReference type="NCBI Taxonomy" id="516124"/>
    <lineage>
        <taxon>Bacteria</taxon>
        <taxon>Bacillati</taxon>
        <taxon>Actinomycetota</taxon>
        <taxon>Actinomycetes</taxon>
        <taxon>Kitasatosporales</taxon>
        <taxon>Streptomycetaceae</taxon>
        <taxon>Embleya</taxon>
    </lineage>
</organism>
<protein>
    <submittedName>
        <fullName evidence="4">Membrane protein</fullName>
    </submittedName>
</protein>
<proteinExistence type="predicted"/>
<evidence type="ECO:0000256" key="2">
    <source>
        <dbReference type="SAM" id="Phobius"/>
    </source>
</evidence>
<feature type="transmembrane region" description="Helical" evidence="2">
    <location>
        <begin position="136"/>
        <end position="156"/>
    </location>
</feature>
<dbReference type="Pfam" id="PF20177">
    <property type="entry name" value="DUF6542"/>
    <property type="match status" value="1"/>
</dbReference>
<keyword evidence="2" id="KW-0812">Transmembrane</keyword>
<keyword evidence="2" id="KW-0472">Membrane</keyword>
<dbReference type="AlphaFoldDB" id="A0A401Z3L2"/>
<feature type="domain" description="DUF6542" evidence="3">
    <location>
        <begin position="42"/>
        <end position="157"/>
    </location>
</feature>
<evidence type="ECO:0000256" key="1">
    <source>
        <dbReference type="SAM" id="MobiDB-lite"/>
    </source>
</evidence>
<feature type="region of interest" description="Disordered" evidence="1">
    <location>
        <begin position="1"/>
        <end position="37"/>
    </location>
</feature>